<dbReference type="Proteomes" id="UP000568380">
    <property type="component" value="Unassembled WGS sequence"/>
</dbReference>
<dbReference type="RefSeq" id="WP_184963288.1">
    <property type="nucleotide sequence ID" value="NZ_JACHIN010000005.1"/>
</dbReference>
<evidence type="ECO:0000313" key="2">
    <source>
        <dbReference type="EMBL" id="MBB5078477.1"/>
    </source>
</evidence>
<feature type="transmembrane region" description="Helical" evidence="1">
    <location>
        <begin position="66"/>
        <end position="95"/>
    </location>
</feature>
<gene>
    <name evidence="2" type="ORF">HNR40_003963</name>
</gene>
<sequence length="139" mass="13909">MGRHLAAAAAGLLALPAFYYLTEAGARALRAGYTGFGPSPAGFGYLSAVAALAGLLTGWQRLSPLAAIICGLPLVALGALFATRLDLALLVAAGLPRWGALPGEPPGTLAGVTGLYTVVGALLVTSALLRARERSILAG</sequence>
<evidence type="ECO:0000313" key="3">
    <source>
        <dbReference type="Proteomes" id="UP000568380"/>
    </source>
</evidence>
<feature type="transmembrane region" description="Helical" evidence="1">
    <location>
        <begin position="42"/>
        <end position="59"/>
    </location>
</feature>
<keyword evidence="3" id="KW-1185">Reference proteome</keyword>
<accession>A0A7W8EHE2</accession>
<comment type="caution">
    <text evidence="2">The sequence shown here is derived from an EMBL/GenBank/DDBJ whole genome shotgun (WGS) entry which is preliminary data.</text>
</comment>
<keyword evidence="1" id="KW-0472">Membrane</keyword>
<feature type="transmembrane region" description="Helical" evidence="1">
    <location>
        <begin position="107"/>
        <end position="129"/>
    </location>
</feature>
<keyword evidence="1" id="KW-0812">Transmembrane</keyword>
<proteinExistence type="predicted"/>
<evidence type="ECO:0000256" key="1">
    <source>
        <dbReference type="SAM" id="Phobius"/>
    </source>
</evidence>
<protein>
    <submittedName>
        <fullName evidence="2">Uncharacterized protein</fullName>
    </submittedName>
</protein>
<reference evidence="2 3" key="1">
    <citation type="submission" date="2020-08" db="EMBL/GenBank/DDBJ databases">
        <title>Genomic Encyclopedia of Type Strains, Phase IV (KMG-IV): sequencing the most valuable type-strain genomes for metagenomic binning, comparative biology and taxonomic classification.</title>
        <authorList>
            <person name="Goeker M."/>
        </authorList>
    </citation>
    <scope>NUCLEOTIDE SEQUENCE [LARGE SCALE GENOMIC DNA]</scope>
    <source>
        <strain evidence="2 3">DSM 45385</strain>
    </source>
</reference>
<dbReference type="AlphaFoldDB" id="A0A7W8EHE2"/>
<name>A0A7W8EHE2_9ACTN</name>
<dbReference type="EMBL" id="JACHIN010000005">
    <property type="protein sequence ID" value="MBB5078477.1"/>
    <property type="molecule type" value="Genomic_DNA"/>
</dbReference>
<keyword evidence="1" id="KW-1133">Transmembrane helix</keyword>
<organism evidence="2 3">
    <name type="scientific">Nonomuraea endophytica</name>
    <dbReference type="NCBI Taxonomy" id="714136"/>
    <lineage>
        <taxon>Bacteria</taxon>
        <taxon>Bacillati</taxon>
        <taxon>Actinomycetota</taxon>
        <taxon>Actinomycetes</taxon>
        <taxon>Streptosporangiales</taxon>
        <taxon>Streptosporangiaceae</taxon>
        <taxon>Nonomuraea</taxon>
    </lineage>
</organism>